<keyword evidence="2" id="KW-1185">Reference proteome</keyword>
<dbReference type="PANTHER" id="PTHR46980">
    <property type="entry name" value="TRICALBIN-1-RELATED"/>
    <property type="match status" value="1"/>
</dbReference>
<organism evidence="1 2">
    <name type="scientific">Aspergillus thermomutatus</name>
    <name type="common">Neosartorya pseudofischeri</name>
    <dbReference type="NCBI Taxonomy" id="41047"/>
    <lineage>
        <taxon>Eukaryota</taxon>
        <taxon>Fungi</taxon>
        <taxon>Dikarya</taxon>
        <taxon>Ascomycota</taxon>
        <taxon>Pezizomycotina</taxon>
        <taxon>Eurotiomycetes</taxon>
        <taxon>Eurotiomycetidae</taxon>
        <taxon>Eurotiales</taxon>
        <taxon>Aspergillaceae</taxon>
        <taxon>Aspergillus</taxon>
        <taxon>Aspergillus subgen. Fumigati</taxon>
    </lineage>
</organism>
<sequence length="303" mass="35356">MGKSINTTYDTIEQIYSESKIIIVGCLASWALCRLRFGCIGLLLVLSICRTYYELTTRRIQRAIRDETRRHHAQRILARGETVHWINELLDRIWHLYERPLCEQIVQHVNAGLSRTVSKPGEPAPQRVVLHSLASIERPLRFNRVHIAHRPDSDTMILEGEFTLHQTAHEPLINLRVHHHTNPHKQTSHDLEIQIREFTGVGILRLEIDCSGSHPAIRQPQIELRGQPKMDCTVKTLSHHNFPFHFAHHVDWRKVVEMQIREGLGRAFKSPLPLPLVKLLGEGLLVKILQWLWQVERYWERHS</sequence>
<dbReference type="RefSeq" id="XP_026615056.1">
    <property type="nucleotide sequence ID" value="XM_026755452.1"/>
</dbReference>
<protein>
    <recommendedName>
        <fullName evidence="3">SMP-LTD domain-containing protein</fullName>
    </recommendedName>
</protein>
<evidence type="ECO:0008006" key="3">
    <source>
        <dbReference type="Google" id="ProtNLM"/>
    </source>
</evidence>
<gene>
    <name evidence="1" type="ORF">CDV56_101833</name>
</gene>
<dbReference type="InterPro" id="IPR052455">
    <property type="entry name" value="Tricalbin_domain"/>
</dbReference>
<comment type="caution">
    <text evidence="1">The sequence shown here is derived from an EMBL/GenBank/DDBJ whole genome shotgun (WGS) entry which is preliminary data.</text>
</comment>
<dbReference type="EMBL" id="NKHU02000078">
    <property type="protein sequence ID" value="RHZ57465.1"/>
    <property type="molecule type" value="Genomic_DNA"/>
</dbReference>
<dbReference type="VEuPathDB" id="FungiDB:CDV56_101833"/>
<dbReference type="Proteomes" id="UP000215305">
    <property type="component" value="Unassembled WGS sequence"/>
</dbReference>
<name>A0A397H2W1_ASPTH</name>
<reference evidence="1" key="1">
    <citation type="submission" date="2018-08" db="EMBL/GenBank/DDBJ databases">
        <title>Draft genome sequence of azole-resistant Aspergillus thermomutatus (Neosartorya pseudofischeri) strain HMR AF 39, isolated from a human nasal aspirate.</title>
        <authorList>
            <person name="Parent-Michaud M."/>
            <person name="Dufresne P.J."/>
            <person name="Fournier E."/>
            <person name="Martineau C."/>
            <person name="Moreira S."/>
            <person name="Perkins V."/>
            <person name="De Repentigny L."/>
            <person name="Dufresne S.F."/>
        </authorList>
    </citation>
    <scope>NUCLEOTIDE SEQUENCE [LARGE SCALE GENOMIC DNA]</scope>
    <source>
        <strain evidence="1">HMR AF 39</strain>
    </source>
</reference>
<dbReference type="AlphaFoldDB" id="A0A397H2W1"/>
<dbReference type="OrthoDB" id="419768at2759"/>
<accession>A0A397H2W1</accession>
<dbReference type="GeneID" id="38123807"/>
<evidence type="ECO:0000313" key="1">
    <source>
        <dbReference type="EMBL" id="RHZ57465.1"/>
    </source>
</evidence>
<proteinExistence type="predicted"/>
<dbReference type="PANTHER" id="PTHR46980:SF2">
    <property type="entry name" value="TRICALBIN-1-RELATED"/>
    <property type="match status" value="1"/>
</dbReference>
<evidence type="ECO:0000313" key="2">
    <source>
        <dbReference type="Proteomes" id="UP000215305"/>
    </source>
</evidence>
<dbReference type="STRING" id="41047.A0A397H2W1"/>